<reference evidence="1 2" key="1">
    <citation type="submission" date="2023-10" db="EMBL/GenBank/DDBJ databases">
        <title>Chromosome-scale genome assembly provides insights into flower coloration mechanisms of Canna indica.</title>
        <authorList>
            <person name="Li C."/>
        </authorList>
    </citation>
    <scope>NUCLEOTIDE SEQUENCE [LARGE SCALE GENOMIC DNA]</scope>
    <source>
        <tissue evidence="1">Flower</tissue>
    </source>
</reference>
<dbReference type="EMBL" id="CP136896">
    <property type="protein sequence ID" value="WOL12737.1"/>
    <property type="molecule type" value="Genomic_DNA"/>
</dbReference>
<dbReference type="InterPro" id="IPR032710">
    <property type="entry name" value="NTF2-like_dom_sf"/>
</dbReference>
<evidence type="ECO:0000313" key="2">
    <source>
        <dbReference type="Proteomes" id="UP001327560"/>
    </source>
</evidence>
<sequence>MLPCSRLTLLLPFDPRGIRVLNLLFHSSITLDYLAMDGERQSKEFVDRKSGSKYGGGDISHRILPHLLRLYESRATAQDFEIYAPNATFEDPLMCAHGVEQIKSAFYSVSKVFSESRIVEYTVQENTTGPGKAEILIDNKQHYKIFGRDIDMVSLIRLKVEEGKVIRHEDWWDGNPLKNRDTVNLPLIGRLAEVTRRGSMLITHALMGFGKDPSP</sequence>
<name>A0AAQ3KVX2_9LILI</name>
<proteinExistence type="predicted"/>
<evidence type="ECO:0008006" key="3">
    <source>
        <dbReference type="Google" id="ProtNLM"/>
    </source>
</evidence>
<dbReference type="AlphaFoldDB" id="A0AAQ3KVX2"/>
<protein>
    <recommendedName>
        <fullName evidence="3">SnoaL-like domain-containing protein</fullName>
    </recommendedName>
</protein>
<dbReference type="Proteomes" id="UP001327560">
    <property type="component" value="Chromosome 7"/>
</dbReference>
<evidence type="ECO:0000313" key="1">
    <source>
        <dbReference type="EMBL" id="WOL12737.1"/>
    </source>
</evidence>
<dbReference type="PANTHER" id="PTHR34213:SF2">
    <property type="entry name" value="NUCLEAR TRANSPORT FACTOR 2 (NTF2) FAMILY PROTEIN"/>
    <property type="match status" value="1"/>
</dbReference>
<dbReference type="PANTHER" id="PTHR34213">
    <property type="entry name" value="NUCLEAR TRANSPORT FACTOR 2 (NTF2) FAMILY PROTEIN"/>
    <property type="match status" value="1"/>
</dbReference>
<accession>A0AAQ3KVX2</accession>
<keyword evidence="2" id="KW-1185">Reference proteome</keyword>
<organism evidence="1 2">
    <name type="scientific">Canna indica</name>
    <name type="common">Indian-shot</name>
    <dbReference type="NCBI Taxonomy" id="4628"/>
    <lineage>
        <taxon>Eukaryota</taxon>
        <taxon>Viridiplantae</taxon>
        <taxon>Streptophyta</taxon>
        <taxon>Embryophyta</taxon>
        <taxon>Tracheophyta</taxon>
        <taxon>Spermatophyta</taxon>
        <taxon>Magnoliopsida</taxon>
        <taxon>Liliopsida</taxon>
        <taxon>Zingiberales</taxon>
        <taxon>Cannaceae</taxon>
        <taxon>Canna</taxon>
    </lineage>
</organism>
<gene>
    <name evidence="1" type="ORF">Cni_G21504</name>
</gene>
<dbReference type="Gene3D" id="3.10.450.50">
    <property type="match status" value="1"/>
</dbReference>
<dbReference type="SUPFAM" id="SSF54427">
    <property type="entry name" value="NTF2-like"/>
    <property type="match status" value="1"/>
</dbReference>